<evidence type="ECO:0000313" key="2">
    <source>
        <dbReference type="EnsemblPlants" id="KQL01019"/>
    </source>
</evidence>
<reference evidence="2" key="2">
    <citation type="submission" date="2018-08" db="UniProtKB">
        <authorList>
            <consortium name="EnsemblPlants"/>
        </authorList>
    </citation>
    <scope>IDENTIFICATION</scope>
    <source>
        <strain evidence="2">Yugu1</strain>
    </source>
</reference>
<dbReference type="Gramene" id="KQL01019">
    <property type="protein sequence ID" value="KQL01019"/>
    <property type="gene ID" value="SETIT_015232mg"/>
</dbReference>
<accession>K3YLV6</accession>
<dbReference type="EMBL" id="AGNK02003598">
    <property type="status" value="NOT_ANNOTATED_CDS"/>
    <property type="molecule type" value="Genomic_DNA"/>
</dbReference>
<dbReference type="InterPro" id="IPR004320">
    <property type="entry name" value="BPS1_pln"/>
</dbReference>
<dbReference type="AlphaFoldDB" id="K3YLV6"/>
<evidence type="ECO:0000256" key="1">
    <source>
        <dbReference type="SAM" id="MobiDB-lite"/>
    </source>
</evidence>
<organism evidence="2 3">
    <name type="scientific">Setaria italica</name>
    <name type="common">Foxtail millet</name>
    <name type="synonym">Panicum italicum</name>
    <dbReference type="NCBI Taxonomy" id="4555"/>
    <lineage>
        <taxon>Eukaryota</taxon>
        <taxon>Viridiplantae</taxon>
        <taxon>Streptophyta</taxon>
        <taxon>Embryophyta</taxon>
        <taxon>Tracheophyta</taxon>
        <taxon>Spermatophyta</taxon>
        <taxon>Magnoliopsida</taxon>
        <taxon>Liliopsida</taxon>
        <taxon>Poales</taxon>
        <taxon>Poaceae</taxon>
        <taxon>PACMAD clade</taxon>
        <taxon>Panicoideae</taxon>
        <taxon>Panicodae</taxon>
        <taxon>Paniceae</taxon>
        <taxon>Cenchrinae</taxon>
        <taxon>Setaria</taxon>
    </lineage>
</organism>
<name>K3YLV6_SETIT</name>
<dbReference type="GO" id="GO:0048367">
    <property type="term" value="P:shoot system development"/>
    <property type="evidence" value="ECO:0007669"/>
    <property type="project" value="InterPro"/>
</dbReference>
<evidence type="ECO:0000313" key="3">
    <source>
        <dbReference type="Proteomes" id="UP000004995"/>
    </source>
</evidence>
<dbReference type="PANTHER" id="PTHR33070">
    <property type="entry name" value="OS06G0725500 PROTEIN"/>
    <property type="match status" value="1"/>
</dbReference>
<dbReference type="eggNOG" id="ENOG502QUY1">
    <property type="taxonomic scope" value="Eukaryota"/>
</dbReference>
<keyword evidence="3" id="KW-1185">Reference proteome</keyword>
<protein>
    <recommendedName>
        <fullName evidence="4">DUF241 domain-containing protein</fullName>
    </recommendedName>
</protein>
<sequence length="384" mass="42960">MAYHLRSASVPSSPRSSETSVEKQLQSLKATIALPSVTVQTMSDNLTKLGSIYSCIDELTCLPSSRQRKAAEEDLERSLVLLDLYTKKAQKQFKKINSKAASYIEGGRVVMLLSEAREIVVAILESTLQLLSKQVVIPSSGKRSLVSKPFQKKRVVCEEEQLQMLELDIVDLESGVETLFRRLIQSIVSLLNALSLGKQSTTSSATAMAYHLRFASVPSSPRSNEINVDEKLQNMKTMFSSSFVTIETMCDGFKKLGERGVVEQELERSLVLLDLCNTMQESFEDLKRSIMDIKISKKSIAADQENCRIIKLLSEAREIAISMLEMSLHLLIKQIEVPSASKWSLVSKTFQKKRVVCEAEQLQELELDIVDLESGVEALFRTLI</sequence>
<dbReference type="Proteomes" id="UP000004995">
    <property type="component" value="Unassembled WGS sequence"/>
</dbReference>
<feature type="compositionally biased region" description="Low complexity" evidence="1">
    <location>
        <begin position="1"/>
        <end position="19"/>
    </location>
</feature>
<dbReference type="GO" id="GO:0048364">
    <property type="term" value="P:root development"/>
    <property type="evidence" value="ECO:0007669"/>
    <property type="project" value="InterPro"/>
</dbReference>
<dbReference type="Pfam" id="PF03087">
    <property type="entry name" value="BPS1"/>
    <property type="match status" value="2"/>
</dbReference>
<reference evidence="3" key="1">
    <citation type="journal article" date="2012" name="Nat. Biotechnol.">
        <title>Reference genome sequence of the model plant Setaria.</title>
        <authorList>
            <person name="Bennetzen J.L."/>
            <person name="Schmutz J."/>
            <person name="Wang H."/>
            <person name="Percifield R."/>
            <person name="Hawkins J."/>
            <person name="Pontaroli A.C."/>
            <person name="Estep M."/>
            <person name="Feng L."/>
            <person name="Vaughn J.N."/>
            <person name="Grimwood J."/>
            <person name="Jenkins J."/>
            <person name="Barry K."/>
            <person name="Lindquist E."/>
            <person name="Hellsten U."/>
            <person name="Deshpande S."/>
            <person name="Wang X."/>
            <person name="Wu X."/>
            <person name="Mitros T."/>
            <person name="Triplett J."/>
            <person name="Yang X."/>
            <person name="Ye C.Y."/>
            <person name="Mauro-Herrera M."/>
            <person name="Wang L."/>
            <person name="Li P."/>
            <person name="Sharma M."/>
            <person name="Sharma R."/>
            <person name="Ronald P.C."/>
            <person name="Panaud O."/>
            <person name="Kellogg E.A."/>
            <person name="Brutnell T.P."/>
            <person name="Doust A.N."/>
            <person name="Tuskan G.A."/>
            <person name="Rokhsar D."/>
            <person name="Devos K.M."/>
        </authorList>
    </citation>
    <scope>NUCLEOTIDE SEQUENCE [LARGE SCALE GENOMIC DNA]</scope>
    <source>
        <strain evidence="3">cv. Yugu1</strain>
    </source>
</reference>
<dbReference type="InParanoid" id="K3YLV6"/>
<proteinExistence type="predicted"/>
<evidence type="ECO:0008006" key="4">
    <source>
        <dbReference type="Google" id="ProtNLM"/>
    </source>
</evidence>
<dbReference type="PANTHER" id="PTHR33070:SF58">
    <property type="entry name" value="DUF241 DOMAIN-CONTAINING PROTEIN"/>
    <property type="match status" value="1"/>
</dbReference>
<dbReference type="EnsemblPlants" id="KQL01019">
    <property type="protein sequence ID" value="KQL01019"/>
    <property type="gene ID" value="SETIT_015232mg"/>
</dbReference>
<dbReference type="HOGENOM" id="CLU_720418_0_0_1"/>
<feature type="region of interest" description="Disordered" evidence="1">
    <location>
        <begin position="1"/>
        <end position="21"/>
    </location>
</feature>